<dbReference type="EMBL" id="JASCZI010121511">
    <property type="protein sequence ID" value="MED6162047.1"/>
    <property type="molecule type" value="Genomic_DNA"/>
</dbReference>
<dbReference type="InterPro" id="IPR036047">
    <property type="entry name" value="F-box-like_dom_sf"/>
</dbReference>
<gene>
    <name evidence="1" type="ORF">PIB30_066625</name>
</gene>
<dbReference type="PANTHER" id="PTHR31672">
    <property type="entry name" value="BNACNNG10540D PROTEIN"/>
    <property type="match status" value="1"/>
</dbReference>
<dbReference type="PANTHER" id="PTHR31672:SF13">
    <property type="entry name" value="F-BOX PROTEIN CPR30-LIKE"/>
    <property type="match status" value="1"/>
</dbReference>
<dbReference type="Proteomes" id="UP001341840">
    <property type="component" value="Unassembled WGS sequence"/>
</dbReference>
<sequence length="329" mass="37547">MELPMLPDDIIQSIIVMCESTTFVSCRCLSKFWNAILVSNEVVSDHLFMHYGKTILLHLKNPLLEMRMGRISLFDLHKGLEIHLRFPVPWEWFDIIACCNGFICARFSYDRMSTHIVIWNLITNTKRFIDDLGSENACRNMFSKNLAVYTFFHVPDDTEFGRAALLQPRVQSTSAVLRFNMHSGSWIELLIPDYALHSFFPRLISNGQRLFFVDVDPCGLIYGLHSHEIIIDCNAAIQWGPSRLCPFAYISQTPTIMLDDMILGLIHAVSDADIIDPSFEGALSDIKFSIIDLENQDSFIVSTMRSNSIIGVSRVFQYTPNINQIFGCT</sequence>
<evidence type="ECO:0000313" key="2">
    <source>
        <dbReference type="Proteomes" id="UP001341840"/>
    </source>
</evidence>
<protein>
    <recommendedName>
        <fullName evidence="3">F-box domain-containing protein</fullName>
    </recommendedName>
</protein>
<evidence type="ECO:0008006" key="3">
    <source>
        <dbReference type="Google" id="ProtNLM"/>
    </source>
</evidence>
<evidence type="ECO:0000313" key="1">
    <source>
        <dbReference type="EMBL" id="MED6162047.1"/>
    </source>
</evidence>
<comment type="caution">
    <text evidence="1">The sequence shown here is derived from an EMBL/GenBank/DDBJ whole genome shotgun (WGS) entry which is preliminary data.</text>
</comment>
<proteinExistence type="predicted"/>
<keyword evidence="2" id="KW-1185">Reference proteome</keyword>
<accession>A0ABU6UL84</accession>
<organism evidence="1 2">
    <name type="scientific">Stylosanthes scabra</name>
    <dbReference type="NCBI Taxonomy" id="79078"/>
    <lineage>
        <taxon>Eukaryota</taxon>
        <taxon>Viridiplantae</taxon>
        <taxon>Streptophyta</taxon>
        <taxon>Embryophyta</taxon>
        <taxon>Tracheophyta</taxon>
        <taxon>Spermatophyta</taxon>
        <taxon>Magnoliopsida</taxon>
        <taxon>eudicotyledons</taxon>
        <taxon>Gunneridae</taxon>
        <taxon>Pentapetalae</taxon>
        <taxon>rosids</taxon>
        <taxon>fabids</taxon>
        <taxon>Fabales</taxon>
        <taxon>Fabaceae</taxon>
        <taxon>Papilionoideae</taxon>
        <taxon>50 kb inversion clade</taxon>
        <taxon>dalbergioids sensu lato</taxon>
        <taxon>Dalbergieae</taxon>
        <taxon>Pterocarpus clade</taxon>
        <taxon>Stylosanthes</taxon>
    </lineage>
</organism>
<name>A0ABU6UL84_9FABA</name>
<dbReference type="SUPFAM" id="SSF81383">
    <property type="entry name" value="F-box domain"/>
    <property type="match status" value="1"/>
</dbReference>
<dbReference type="InterPro" id="IPR050796">
    <property type="entry name" value="SCF_F-box_component"/>
</dbReference>
<reference evidence="1 2" key="1">
    <citation type="journal article" date="2023" name="Plants (Basel)">
        <title>Bridging the Gap: Combining Genomics and Transcriptomics Approaches to Understand Stylosanthes scabra, an Orphan Legume from the Brazilian Caatinga.</title>
        <authorList>
            <person name="Ferreira-Neto J.R.C."/>
            <person name="da Silva M.D."/>
            <person name="Binneck E."/>
            <person name="de Melo N.F."/>
            <person name="da Silva R.H."/>
            <person name="de Melo A.L.T.M."/>
            <person name="Pandolfi V."/>
            <person name="Bustamante F.O."/>
            <person name="Brasileiro-Vidal A.C."/>
            <person name="Benko-Iseppon A.M."/>
        </authorList>
    </citation>
    <scope>NUCLEOTIDE SEQUENCE [LARGE SCALE GENOMIC DNA]</scope>
    <source>
        <tissue evidence="1">Leaves</tissue>
    </source>
</reference>